<organism evidence="2 3">
    <name type="scientific">Mycolicibacterium bacteremicum</name>
    <name type="common">Mycobacterium bacteremicum</name>
    <dbReference type="NCBI Taxonomy" id="564198"/>
    <lineage>
        <taxon>Bacteria</taxon>
        <taxon>Bacillati</taxon>
        <taxon>Actinomycetota</taxon>
        <taxon>Actinomycetes</taxon>
        <taxon>Mycobacteriales</taxon>
        <taxon>Mycobacteriaceae</taxon>
        <taxon>Mycolicibacterium</taxon>
    </lineage>
</organism>
<comment type="caution">
    <text evidence="2">The sequence shown here is derived from an EMBL/GenBank/DDBJ whole genome shotgun (WGS) entry which is preliminary data.</text>
</comment>
<dbReference type="InterPro" id="IPR037401">
    <property type="entry name" value="SnoaL-like"/>
</dbReference>
<dbReference type="Proteomes" id="UP000192366">
    <property type="component" value="Unassembled WGS sequence"/>
</dbReference>
<accession>A0A1W9YQW5</accession>
<dbReference type="InterPro" id="IPR032710">
    <property type="entry name" value="NTF2-like_dom_sf"/>
</dbReference>
<protein>
    <recommendedName>
        <fullName evidence="1">SnoaL-like domain-containing protein</fullName>
    </recommendedName>
</protein>
<evidence type="ECO:0000259" key="1">
    <source>
        <dbReference type="Pfam" id="PF12680"/>
    </source>
</evidence>
<evidence type="ECO:0000313" key="2">
    <source>
        <dbReference type="EMBL" id="ORA02367.1"/>
    </source>
</evidence>
<dbReference type="AlphaFoldDB" id="A0A1W9YQW5"/>
<reference evidence="2 3" key="1">
    <citation type="submission" date="2017-02" db="EMBL/GenBank/DDBJ databases">
        <title>The new phylogeny of genus Mycobacterium.</title>
        <authorList>
            <person name="Tortoli E."/>
            <person name="Trovato A."/>
            <person name="Cirillo D.M."/>
        </authorList>
    </citation>
    <scope>NUCLEOTIDE SEQUENCE [LARGE SCALE GENOMIC DNA]</scope>
    <source>
        <strain evidence="2 3">DSM 45578</strain>
    </source>
</reference>
<evidence type="ECO:0000313" key="3">
    <source>
        <dbReference type="Proteomes" id="UP000192366"/>
    </source>
</evidence>
<gene>
    <name evidence="2" type="ORF">BST17_24150</name>
</gene>
<name>A0A1W9YQW5_MYCBA</name>
<dbReference type="RefSeq" id="WP_083061425.1">
    <property type="nucleotide sequence ID" value="NZ_JACKVM010000005.1"/>
</dbReference>
<dbReference type="OrthoDB" id="3681559at2"/>
<dbReference type="STRING" id="564198.BST17_24150"/>
<keyword evidence="3" id="KW-1185">Reference proteome</keyword>
<dbReference type="Pfam" id="PF12680">
    <property type="entry name" value="SnoaL_2"/>
    <property type="match status" value="1"/>
</dbReference>
<dbReference type="EMBL" id="MVHJ01000030">
    <property type="protein sequence ID" value="ORA02367.1"/>
    <property type="molecule type" value="Genomic_DNA"/>
</dbReference>
<dbReference type="SUPFAM" id="SSF54427">
    <property type="entry name" value="NTF2-like"/>
    <property type="match status" value="1"/>
</dbReference>
<feature type="domain" description="SnoaL-like" evidence="1">
    <location>
        <begin position="15"/>
        <end position="122"/>
    </location>
</feature>
<sequence>MTDDAQRAQTNAVLDRAFELLVAHDMHGFAMLWAPDGIMEFPFAGPGRPRRLDGRTAVIEYLDGYTDMLDLRAIPTQTRHQTLDPRTVIVEFEAEGIAVAAQRPYRLGYVAVITVHDDGIASYRDYWSPMAAAEALG</sequence>
<proteinExistence type="predicted"/>
<dbReference type="Gene3D" id="3.10.450.50">
    <property type="match status" value="1"/>
</dbReference>